<keyword evidence="3" id="KW-1185">Reference proteome</keyword>
<accession>A0ABM5IGD4</accession>
<sequence>MHLSILGALLLPIVIYGERFSRRSLGVRCNNTKSNKAPPLSMENEIDNPKIACPDSLNRCHRFFDTDTDFFAVYYNHIKPYSLKLSISYETALGIEKAFFEQEEDMFRNYTKTLIQSVKQFDGISWHADIKETDYDFFVNFLFDRYSHFRNKLKSIPEDEHRNIIELSVKSDGSFDPAKMVVIHVGY</sequence>
<name>A0ABM5IGD4_DIAVI</name>
<keyword evidence="1" id="KW-0732">Signal</keyword>
<reference evidence="2" key="1">
    <citation type="submission" date="2025-05" db="UniProtKB">
        <authorList>
            <consortium name="EnsemblMetazoa"/>
        </authorList>
    </citation>
    <scope>IDENTIFICATION</scope>
</reference>
<proteinExistence type="predicted"/>
<protein>
    <submittedName>
        <fullName evidence="2">Uncharacterized protein</fullName>
    </submittedName>
</protein>
<dbReference type="RefSeq" id="XP_028132165.2">
    <property type="nucleotide sequence ID" value="XM_028276364.2"/>
</dbReference>
<organism evidence="2 3">
    <name type="scientific">Diabrotica virgifera virgifera</name>
    <name type="common">western corn rootworm</name>
    <dbReference type="NCBI Taxonomy" id="50390"/>
    <lineage>
        <taxon>Eukaryota</taxon>
        <taxon>Metazoa</taxon>
        <taxon>Ecdysozoa</taxon>
        <taxon>Arthropoda</taxon>
        <taxon>Hexapoda</taxon>
        <taxon>Insecta</taxon>
        <taxon>Pterygota</taxon>
        <taxon>Neoptera</taxon>
        <taxon>Endopterygota</taxon>
        <taxon>Coleoptera</taxon>
        <taxon>Polyphaga</taxon>
        <taxon>Cucujiformia</taxon>
        <taxon>Chrysomeloidea</taxon>
        <taxon>Chrysomelidae</taxon>
        <taxon>Galerucinae</taxon>
        <taxon>Diabroticina</taxon>
        <taxon>Diabroticites</taxon>
        <taxon>Diabrotica</taxon>
    </lineage>
</organism>
<evidence type="ECO:0000313" key="2">
    <source>
        <dbReference type="EnsemblMetazoa" id="XP_028132165.2"/>
    </source>
</evidence>
<feature type="chain" id="PRO_5045546905" evidence="1">
    <location>
        <begin position="18"/>
        <end position="187"/>
    </location>
</feature>
<evidence type="ECO:0000313" key="3">
    <source>
        <dbReference type="Proteomes" id="UP001652700"/>
    </source>
</evidence>
<dbReference type="GeneID" id="114327679"/>
<dbReference type="EnsemblMetazoa" id="XM_028276364.2">
    <property type="protein sequence ID" value="XP_028132165.2"/>
    <property type="gene ID" value="LOC114327679"/>
</dbReference>
<evidence type="ECO:0000256" key="1">
    <source>
        <dbReference type="SAM" id="SignalP"/>
    </source>
</evidence>
<dbReference type="Proteomes" id="UP001652700">
    <property type="component" value="Unplaced"/>
</dbReference>
<feature type="signal peptide" evidence="1">
    <location>
        <begin position="1"/>
        <end position="17"/>
    </location>
</feature>